<dbReference type="Gene3D" id="3.30.70.3290">
    <property type="match status" value="2"/>
</dbReference>
<evidence type="ECO:0000259" key="11">
    <source>
        <dbReference type="PROSITE" id="PS50075"/>
    </source>
</evidence>
<evidence type="ECO:0000256" key="2">
    <source>
        <dbReference type="ARBA" id="ARBA00004792"/>
    </source>
</evidence>
<keyword evidence="4" id="KW-0597">Phosphoprotein</keyword>
<dbReference type="Gene3D" id="3.40.366.10">
    <property type="entry name" value="Malonyl-Coenzyme A Acyl Carrier Protein, domain 2"/>
    <property type="match status" value="2"/>
</dbReference>
<dbReference type="InterPro" id="IPR016039">
    <property type="entry name" value="Thiolase-like"/>
</dbReference>
<keyword evidence="15" id="KW-1185">Reference proteome</keyword>
<feature type="active site" description="Proton donor; for dehydratase activity" evidence="9">
    <location>
        <position position="1115"/>
    </location>
</feature>
<dbReference type="FunFam" id="3.90.180.10:FF:000032">
    <property type="entry name" value="Probable polyketide synthase pks1"/>
    <property type="match status" value="1"/>
</dbReference>
<dbReference type="Gene3D" id="3.90.180.10">
    <property type="entry name" value="Medium-chain alcohol dehydrogenases, catalytic domain"/>
    <property type="match status" value="1"/>
</dbReference>
<dbReference type="InterPro" id="IPR011032">
    <property type="entry name" value="GroES-like_sf"/>
</dbReference>
<dbReference type="InterPro" id="IPR020841">
    <property type="entry name" value="PKS_Beta-ketoAc_synthase_dom"/>
</dbReference>
<comment type="caution">
    <text evidence="14">The sequence shown here is derived from an EMBL/GenBank/DDBJ whole genome shotgun (WGS) entry which is preliminary data.</text>
</comment>
<feature type="region of interest" description="Disordered" evidence="10">
    <location>
        <begin position="3777"/>
        <end position="3796"/>
    </location>
</feature>
<protein>
    <submittedName>
        <fullName evidence="14">SDR family NAD(P)-dependent oxidoreductase</fullName>
    </submittedName>
</protein>
<sequence>MANEEKLRDYLKRVTADLHQTRGRLAELEAARREPIAVVGMACRYPGGVSSPEDLWRLVDGGRDAVSPFPSDRGWDLERLYDPDASRPGTCYARDGGFLHDADLFDAPFFAMSPREALATDPQQRLLLELAWEALERAGLDPAGLRGSGTGVFAGVMYGDYASRLHTVPEGLDGHVVNGSAGSVASGRVSYLFGFEGPAVTVDTACSSSLVALHLAAQALRNGECSLALAGGVSVMATPGTFVEFARQRGLSRDGRCKAFAASADGTGLGEGAGLVLLERLSDARRHGHPVLAVLRGSAVNQDGHSSQLTAPNGPSQERVIRAALASAGLGPADIDAVEAHGTGTRLGDPIEAQALLAVYGRARPAGHPLWLGSVKSNIGHAQAAAGVAGVIKMVMALRNGVLPRTLHVDAPSPHVDWSAGAVSLLTESRPWDAGDRVRRAGVSSFGISGTNAHVLLEEAPAESAGEPQPAGAAAPVTGWVLSAKSETALRGQARRLLDHAGLRTASVADVGLSLATTRSRFEHRAAVVGADASGLLRGLEALAAGESAPGLVRGTAAPGGLAFLFGGQGGQRPGMGRELYAGFPVFAAAIDEIRAALDPHLPRPLLSVLFAEPGSEEAGPLDQTVFAQAGLFAVEVALYRLVREFLPAPDHVLGHSIGELAAAHVAGVFSLEDACALVAARGRLMQAARSDGAMVAVRASEDEVRDVLDGRAGIAAVNGPAAVVISGDADAVEEAAAHFAGLGRKTRRLRVSHAFHSAHMDSALEEFGEVAAGLTYRRPSIPVVSNLTGEIATDELTDPGYWVRHVREPVRFLDGVRALEAAGTGCFLELGPDAVLTAMAHECRTGDAPAALAATLRHDRPEPETLVAAVAAAHAHGTPADWTPLFAGARRVDLPTYAFDHRPYWLDAPEAAGDATGLGQAAAGHPLLAAVVDLADGAAVSTGRLSVRTHPWLADHSVGGAVLLPGTALAELALHAADHAGCDTLGELVLEAPLVLPDGASPRLRVETSASREIVIRSSLDGETWTTHATGQLVASSETPATEAQTAWPPVGAEPIPLDGRYDELAALGYEYGPAFRGVRAAWRDGDDICAEVALPADQSDAAGHFGVHPALLDAALHAFALATPAGDTLRLPFSFGGARLLATGATSLRVRLTPKGDGALGLVATDPAGSPVVAIDTVSVRPAPASVEAAPAGRDGLLEVVWNTVPGSRPSEVDGVVVLGSDLAGLPSLPDLAALAEAVDGGAVAPRIVLVPRSSEGDDPVAAAHAAARDVLDLARRWSDDDRFASARLVLVTSGAVAVLPDEGVRDLATAPAWGLWRSAESENPGRFGLLDSDGGDLLAALQTLLDGETQVAVRDGEVLVPRLSRTTAGTGGSWGDGTVLITGGTGVLGGVVARHLVVEHGVRDLMLMSRRGGAGALRDELVGLGAEVSVVACDVADRDALAGALSGVRVTAVVHAAGVVEDATIASLSGGALDAVLRAKVDAAWNLHELMRDVSVFVLFSSLAGLAGSAGQANYAAANAFLDALASRRRAEGLPGTSIAWGLWDTESGITGTLTGSDRQRMSRAGVLPMSDGHALALLDGALAADSALLAAARLDTAALRSQAEAGALPALLSGLVRVRRRAAAADAASAAPLTEPHQIEELVATNAAAVLGHAETDAVPLDRAFRDLGFDSLMGIELRNRLNTATGLRLPATAVFDHPNASALARHILAQFSGTTTAVTARATVAQDEPIAIVGMACRYPGEVTSPEELWRLVAEGRDAVSGFPENRGWDVESLYDPDPEHTGTSYVREGGFLHNADLFDADLFGISPREALAVDPQQRMLLETAWEVFERSGIDPTTLRGSDTGVFASVMYNDYASRFPTPPPELEGYLGMGSTASVASGRVAYTFGLEGPAITVDTACSSSLVAMHLAVQALRNGECGLALAGGATVMASPNTFIEFSRQRGLSVDGRCKAFAASADGTGWGEGVGLVLLERLSDAKRLGHRVLAVVRGSAVNQDGASNGLTAPNGPSQERVITQALANAGLTGGDVDVVEAHGTGTALGDPIEAQALLATYGRGRSAGRPLWLGSVKSNIGHTQAAAGVAGVIKMVGAIRAGILPQTLHVDEPSPHIDWSAGAVSLLTESQPWDKDQPRRAAVSSFGISGTNAHIILEQAPEEPATEPAESSGPVPWLISAKTEPALRAQADRLTSVTDDVAGVATALATNRATLDHRAVIVAETHDQFQEGLRALAIGAEAPHLVQGRAGTPGKTVLVFPGQGWQWQGMAATLLDESPVFTESIKRCAEALDPFIDWSLEEVLREGTGFERVDVLQPTLWAVMVSLAELWKSAGVTPDAVIGHSQGEIAAAHIAGALTLNDSAKVVALRSRALTALSGSGAMASLSLSAEQTQQRIAAHDGVEIAVFNGPLATVISGDPDAIETIVGACKDEGLNARVLPVDYASHCAHTERIREQILTDLADITPQPPRIPFYSTLTGRRLDTEHLDGRYWYNNLRNPVRFQPAIQQLLNDGHETFIEASAHPVLTTPISDIDEDTLVTGTLKRDEGGLDRFLTSAAHLHVHGTTIDWTPFLPKDAAPVDLPTYPFQHQSYWLNPPQPAADAPHLGLQSAEHPLLATATELPDGTTLYTGAISTHTHPWLTDHAVTGTPLLAGTAFLDLALHTHPTVQELILNAPLTLDESLTHIQVVLSPEKEITIRSRKGDGEWIQHASGSVGEADPGNDAYDGRIPDTAKPIDLDGMYERLADQGYEYGPLFQGLQAAWHEGEDTLYAEVDLPPDTDTEGFAVHPALLDSALHAMAFFGETDAVRLPFSWTGVRLEAVGATALRARLARESGDRVTLALADPAGMPVATVEALTVRPLETQRPSIRDSLFALDWPAVTVAPSDGRRYSVLGTGLEELFPHQDAHQDLKSLTDPELVFVSGTGTDVRDATGRTLALLQEWLTDDRLTGSRLVIVTRGAVATRPGEAVHDLAGAAVWGLVRSAQTENPDRFVLLDIDGRDDSRAVLLDAAASGEPQTALREGAVHAARLARYTGAGALTVPEDAETWKLALRGGGTLDGLSLDPAPEALRELEPGEVRIALRAAGLNFRDVLVALDMVPEDGRPTAGEGAGVVLEVAPDVRGLRPGDRVMGLLEGGVGPVTVTDRRMVAPMPPGWSFAQAASVPVIFMTAFYGLRDLADVQAGESLLLHAATGGVGMATLQLARHWGLEVFGTASAAKQHVLRSWGLDEDHIASSRDLAFEEHFRKAVGGRGIDVVLNSLAKEFVDASLRLQRPGGRFLEMGKTDKRDPAAVAEAYEGVAYRVYDLLDAGPDRIQEMLLELGGLFTDGALEPPPITAWDIRRTPDAIRFLSQARHIGKLVLTLPSEPKSDGTVLITGGLGVLGRTVARHLVTERGARRLLLTSRRGPATEGAAQLHKELTELGAHVTIAACDTADREQLATLLNHIPDQHPLTTVIHAAGVLDDGVLSQLTPERLDTVLKPKVDAAWHLHELTAGSELAEFVMFSSAAGTLGAAGQANYAAANAFLDALARHRVSRGLPATSLGWGLWARASGMTGHMDGTDLSRLGRTGVGALSDEEGLALLDEAARAADPVLVPVKLDLAALRAQEEIPHLLRGLVRAPVRRAQAGAARATAGTSLEDRLAKLPPDERYTVLLDLVCGQAAAVLGHGVADGVDARRAFKELGFDSLTAVELRNRLGSATGLRLPSTLVFDHPTPGELARHLQAAFAPQDADPARALLADLERIEAAWSGPVDDDSRSKVVARLETLLWKWNGADAAPGAGPEEADGLGAATDEELFDALDNELGIS</sequence>
<dbReference type="InterPro" id="IPR057326">
    <property type="entry name" value="KR_dom"/>
</dbReference>
<evidence type="ECO:0000256" key="4">
    <source>
        <dbReference type="ARBA" id="ARBA00022553"/>
    </source>
</evidence>
<comment type="pathway">
    <text evidence="2">Antibiotic biosynthesis.</text>
</comment>
<evidence type="ECO:0000256" key="10">
    <source>
        <dbReference type="SAM" id="MobiDB-lite"/>
    </source>
</evidence>
<dbReference type="Proteomes" id="UP000432015">
    <property type="component" value="Unassembled WGS sequence"/>
</dbReference>
<dbReference type="InterPro" id="IPR055123">
    <property type="entry name" value="SpnB-like_Rossmann"/>
</dbReference>
<dbReference type="CDD" id="cd00833">
    <property type="entry name" value="PKS"/>
    <property type="match status" value="2"/>
</dbReference>
<dbReference type="InterPro" id="IPR049900">
    <property type="entry name" value="PKS_mFAS_DH"/>
</dbReference>
<dbReference type="InterPro" id="IPR015083">
    <property type="entry name" value="NorB/c/GfsB-D-like_docking"/>
</dbReference>
<organism evidence="14 15">
    <name type="scientific">Actinomadura litoris</name>
    <dbReference type="NCBI Taxonomy" id="2678616"/>
    <lineage>
        <taxon>Bacteria</taxon>
        <taxon>Bacillati</taxon>
        <taxon>Actinomycetota</taxon>
        <taxon>Actinomycetes</taxon>
        <taxon>Streptosporangiales</taxon>
        <taxon>Thermomonosporaceae</taxon>
        <taxon>Actinomadura</taxon>
    </lineage>
</organism>
<dbReference type="FunFam" id="3.40.366.10:FF:000002">
    <property type="entry name" value="Probable polyketide synthase 2"/>
    <property type="match status" value="2"/>
</dbReference>
<dbReference type="Gene3D" id="3.40.47.10">
    <property type="match status" value="2"/>
</dbReference>
<dbReference type="PROSITE" id="PS52004">
    <property type="entry name" value="KS3_2"/>
    <property type="match status" value="2"/>
</dbReference>
<dbReference type="InterPro" id="IPR020843">
    <property type="entry name" value="ER"/>
</dbReference>
<dbReference type="PANTHER" id="PTHR43775">
    <property type="entry name" value="FATTY ACID SYNTHASE"/>
    <property type="match status" value="1"/>
</dbReference>
<dbReference type="CDD" id="cd05195">
    <property type="entry name" value="enoyl_red"/>
    <property type="match status" value="1"/>
</dbReference>
<keyword evidence="5" id="KW-0808">Transferase</keyword>
<feature type="region of interest" description="N-terminal hotdog fold" evidence="9">
    <location>
        <begin position="926"/>
        <end position="1041"/>
    </location>
</feature>
<dbReference type="GO" id="GO:0031177">
    <property type="term" value="F:phosphopantetheine binding"/>
    <property type="evidence" value="ECO:0007669"/>
    <property type="project" value="InterPro"/>
</dbReference>
<evidence type="ECO:0000259" key="12">
    <source>
        <dbReference type="PROSITE" id="PS52004"/>
    </source>
</evidence>
<dbReference type="PROSITE" id="PS52019">
    <property type="entry name" value="PKS_MFAS_DH"/>
    <property type="match status" value="2"/>
</dbReference>
<dbReference type="GO" id="GO:0006633">
    <property type="term" value="P:fatty acid biosynthetic process"/>
    <property type="evidence" value="ECO:0007669"/>
    <property type="project" value="InterPro"/>
</dbReference>
<keyword evidence="8" id="KW-0012">Acyltransferase</keyword>
<dbReference type="SUPFAM" id="SSF52151">
    <property type="entry name" value="FabD/lysophospholipase-like"/>
    <property type="match status" value="2"/>
</dbReference>
<dbReference type="InterPro" id="IPR014043">
    <property type="entry name" value="Acyl_transferase_dom"/>
</dbReference>
<dbReference type="Pfam" id="PF02801">
    <property type="entry name" value="Ketoacyl-synt_C"/>
    <property type="match status" value="2"/>
</dbReference>
<dbReference type="SUPFAM" id="SSF47336">
    <property type="entry name" value="ACP-like"/>
    <property type="match status" value="2"/>
</dbReference>
<dbReference type="SMART" id="SM00825">
    <property type="entry name" value="PKS_KS"/>
    <property type="match status" value="2"/>
</dbReference>
<dbReference type="SUPFAM" id="SSF50129">
    <property type="entry name" value="GroES-like"/>
    <property type="match status" value="1"/>
</dbReference>
<dbReference type="Pfam" id="PF08990">
    <property type="entry name" value="Docking"/>
    <property type="match status" value="1"/>
</dbReference>
<feature type="active site" description="Proton acceptor; for dehydratase activity" evidence="9">
    <location>
        <position position="2643"/>
    </location>
</feature>
<feature type="domain" description="Carrier" evidence="11">
    <location>
        <begin position="1641"/>
        <end position="1716"/>
    </location>
</feature>
<dbReference type="InterPro" id="IPR036736">
    <property type="entry name" value="ACP-like_sf"/>
</dbReference>
<dbReference type="InterPro" id="IPR014030">
    <property type="entry name" value="Ketoacyl_synth_N"/>
</dbReference>
<evidence type="ECO:0000256" key="5">
    <source>
        <dbReference type="ARBA" id="ARBA00022679"/>
    </source>
</evidence>
<dbReference type="Gene3D" id="3.10.129.110">
    <property type="entry name" value="Polyketide synthase dehydratase"/>
    <property type="match status" value="2"/>
</dbReference>
<dbReference type="GO" id="GO:0004315">
    <property type="term" value="F:3-oxoacyl-[acyl-carrier-protein] synthase activity"/>
    <property type="evidence" value="ECO:0007669"/>
    <property type="project" value="InterPro"/>
</dbReference>
<dbReference type="Pfam" id="PF00550">
    <property type="entry name" value="PP-binding"/>
    <property type="match status" value="2"/>
</dbReference>
<dbReference type="PROSITE" id="PS50075">
    <property type="entry name" value="CARRIER"/>
    <property type="match status" value="2"/>
</dbReference>
<dbReference type="InterPro" id="IPR016035">
    <property type="entry name" value="Acyl_Trfase/lysoPLipase"/>
</dbReference>
<evidence type="ECO:0000256" key="9">
    <source>
        <dbReference type="PROSITE-ProRule" id="PRU01363"/>
    </source>
</evidence>
<dbReference type="InterPro" id="IPR020806">
    <property type="entry name" value="PKS_PP-bd"/>
</dbReference>
<feature type="region of interest" description="N-terminal hotdog fold" evidence="9">
    <location>
        <begin position="2612"/>
        <end position="2721"/>
    </location>
</feature>
<evidence type="ECO:0000313" key="15">
    <source>
        <dbReference type="Proteomes" id="UP000432015"/>
    </source>
</evidence>
<evidence type="ECO:0000256" key="8">
    <source>
        <dbReference type="ARBA" id="ARBA00023315"/>
    </source>
</evidence>
<dbReference type="Gene3D" id="3.40.50.720">
    <property type="entry name" value="NAD(P)-binding Rossmann-like Domain"/>
    <property type="match status" value="2"/>
</dbReference>
<dbReference type="InterPro" id="IPR020807">
    <property type="entry name" value="PKS_DH"/>
</dbReference>
<name>A0A7K1KX38_9ACTN</name>
<dbReference type="SUPFAM" id="SSF101173">
    <property type="entry name" value="Docking domain B of the erythromycin polyketide synthase (DEBS)"/>
    <property type="match status" value="1"/>
</dbReference>
<dbReference type="InterPro" id="IPR013968">
    <property type="entry name" value="PKS_KR"/>
</dbReference>
<comment type="cofactor">
    <cofactor evidence="1">
        <name>pantetheine 4'-phosphate</name>
        <dbReference type="ChEBI" id="CHEBI:47942"/>
    </cofactor>
</comment>
<dbReference type="Gene3D" id="3.40.50.11460">
    <property type="match status" value="1"/>
</dbReference>
<evidence type="ECO:0000259" key="13">
    <source>
        <dbReference type="PROSITE" id="PS52019"/>
    </source>
</evidence>
<dbReference type="Pfam" id="PF22953">
    <property type="entry name" value="SpnB_Rossmann"/>
    <property type="match status" value="2"/>
</dbReference>
<dbReference type="Pfam" id="PF08240">
    <property type="entry name" value="ADH_N"/>
    <property type="match status" value="1"/>
</dbReference>
<evidence type="ECO:0000313" key="14">
    <source>
        <dbReference type="EMBL" id="MUN36764.1"/>
    </source>
</evidence>
<gene>
    <name evidence="14" type="ORF">GNZ18_09165</name>
</gene>
<dbReference type="SMART" id="SM00826">
    <property type="entry name" value="PKS_DH"/>
    <property type="match status" value="2"/>
</dbReference>
<dbReference type="Pfam" id="PF08659">
    <property type="entry name" value="KR"/>
    <property type="match status" value="2"/>
</dbReference>
<dbReference type="InterPro" id="IPR036299">
    <property type="entry name" value="Polyketide_synth_docking_sf"/>
</dbReference>
<reference evidence="14 15" key="1">
    <citation type="submission" date="2019-11" db="EMBL/GenBank/DDBJ databases">
        <authorList>
            <person name="Cao P."/>
        </authorList>
    </citation>
    <scope>NUCLEOTIDE SEQUENCE [LARGE SCALE GENOMIC DNA]</scope>
    <source>
        <strain evidence="14 15">NEAU-AAG5</strain>
    </source>
</reference>
<feature type="region of interest" description="C-terminal hotdog fold" evidence="9">
    <location>
        <begin position="1054"/>
        <end position="1191"/>
    </location>
</feature>
<dbReference type="EMBL" id="WOFH01000003">
    <property type="protein sequence ID" value="MUN36764.1"/>
    <property type="molecule type" value="Genomic_DNA"/>
</dbReference>
<dbReference type="SUPFAM" id="SSF51735">
    <property type="entry name" value="NAD(P)-binding Rossmann-fold domains"/>
    <property type="match status" value="5"/>
</dbReference>
<dbReference type="GO" id="GO:0004312">
    <property type="term" value="F:fatty acid synthase activity"/>
    <property type="evidence" value="ECO:0007669"/>
    <property type="project" value="TreeGrafter"/>
</dbReference>
<evidence type="ECO:0000256" key="6">
    <source>
        <dbReference type="ARBA" id="ARBA00023194"/>
    </source>
</evidence>
<dbReference type="PANTHER" id="PTHR43775:SF51">
    <property type="entry name" value="INACTIVE PHENOLPHTHIOCEROL SYNTHESIS POLYKETIDE SYNTHASE TYPE I PKS1-RELATED"/>
    <property type="match status" value="1"/>
</dbReference>
<dbReference type="PROSITE" id="PS00606">
    <property type="entry name" value="KS3_1"/>
    <property type="match status" value="2"/>
</dbReference>
<feature type="active site" description="Proton donor; for dehydratase activity" evidence="9">
    <location>
        <position position="2792"/>
    </location>
</feature>
<dbReference type="FunFam" id="3.40.47.10:FF:000019">
    <property type="entry name" value="Polyketide synthase type I"/>
    <property type="match status" value="2"/>
</dbReference>
<dbReference type="InterPro" id="IPR016036">
    <property type="entry name" value="Malonyl_transacylase_ACP-bd"/>
</dbReference>
<keyword evidence="6" id="KW-0045">Antibiotic biosynthesis</keyword>
<feature type="active site" description="Proton acceptor; for dehydratase activity" evidence="9">
    <location>
        <position position="957"/>
    </location>
</feature>
<dbReference type="Gene3D" id="1.10.1200.10">
    <property type="entry name" value="ACP-like"/>
    <property type="match status" value="2"/>
</dbReference>
<dbReference type="InterPro" id="IPR014031">
    <property type="entry name" value="Ketoacyl_synth_C"/>
</dbReference>
<dbReference type="SMART" id="SM00822">
    <property type="entry name" value="PKS_KR"/>
    <property type="match status" value="2"/>
</dbReference>
<feature type="domain" description="Ketosynthase family 3 (KS3)" evidence="12">
    <location>
        <begin position="1732"/>
        <end position="2157"/>
    </location>
</feature>
<dbReference type="Pfam" id="PF21089">
    <property type="entry name" value="PKS_DH_N"/>
    <property type="match status" value="2"/>
</dbReference>
<dbReference type="InterPro" id="IPR001227">
    <property type="entry name" value="Ac_transferase_dom_sf"/>
</dbReference>
<dbReference type="CDD" id="cd08956">
    <property type="entry name" value="KR_3_FAS_SDR_x"/>
    <property type="match status" value="2"/>
</dbReference>
<dbReference type="InterPro" id="IPR032821">
    <property type="entry name" value="PKS_assoc"/>
</dbReference>
<evidence type="ECO:0000256" key="1">
    <source>
        <dbReference type="ARBA" id="ARBA00001957"/>
    </source>
</evidence>
<evidence type="ECO:0000256" key="3">
    <source>
        <dbReference type="ARBA" id="ARBA00022450"/>
    </source>
</evidence>
<dbReference type="InterPro" id="IPR018201">
    <property type="entry name" value="Ketoacyl_synth_AS"/>
</dbReference>
<keyword evidence="7" id="KW-0511">Multifunctional enzyme</keyword>
<dbReference type="Pfam" id="PF00109">
    <property type="entry name" value="ketoacyl-synt"/>
    <property type="match status" value="2"/>
</dbReference>
<keyword evidence="3" id="KW-0596">Phosphopantetheine</keyword>
<feature type="domain" description="Carrier" evidence="11">
    <location>
        <begin position="3653"/>
        <end position="3728"/>
    </location>
</feature>
<dbReference type="InterPro" id="IPR050091">
    <property type="entry name" value="PKS_NRPS_Biosynth_Enz"/>
</dbReference>
<dbReference type="InterPro" id="IPR013154">
    <property type="entry name" value="ADH-like_N"/>
</dbReference>
<dbReference type="FunFam" id="1.10.1200.10:FF:000007">
    <property type="entry name" value="Probable polyketide synthase pks17"/>
    <property type="match status" value="2"/>
</dbReference>
<dbReference type="SMART" id="SM01294">
    <property type="entry name" value="PKS_PP_betabranch"/>
    <property type="match status" value="2"/>
</dbReference>
<evidence type="ECO:0000256" key="7">
    <source>
        <dbReference type="ARBA" id="ARBA00023268"/>
    </source>
</evidence>
<feature type="region of interest" description="C-terminal hotdog fold" evidence="9">
    <location>
        <begin position="2732"/>
        <end position="2867"/>
    </location>
</feature>
<dbReference type="Pfam" id="PF00698">
    <property type="entry name" value="Acyl_transf_1"/>
    <property type="match status" value="2"/>
</dbReference>
<dbReference type="RefSeq" id="WP_156215827.1">
    <property type="nucleotide sequence ID" value="NZ_WOFH01000003.1"/>
</dbReference>
<accession>A0A7K1KX38</accession>
<dbReference type="SMART" id="SM00827">
    <property type="entry name" value="PKS_AT"/>
    <property type="match status" value="2"/>
</dbReference>
<dbReference type="InterPro" id="IPR042104">
    <property type="entry name" value="PKS_dehydratase_sf"/>
</dbReference>
<dbReference type="InterPro" id="IPR006162">
    <property type="entry name" value="Ppantetheine_attach_site"/>
</dbReference>
<dbReference type="PROSITE" id="PS00012">
    <property type="entry name" value="PHOSPHOPANTETHEINE"/>
    <property type="match status" value="2"/>
</dbReference>
<dbReference type="Pfam" id="PF16197">
    <property type="entry name" value="KAsynt_C_assoc"/>
    <property type="match status" value="2"/>
</dbReference>
<dbReference type="Pfam" id="PF14765">
    <property type="entry name" value="PS-DH"/>
    <property type="match status" value="2"/>
</dbReference>
<dbReference type="InterPro" id="IPR049552">
    <property type="entry name" value="PKS_DH_N"/>
</dbReference>
<feature type="domain" description="Ketosynthase family 3 (KS3)" evidence="12">
    <location>
        <begin position="33"/>
        <end position="459"/>
    </location>
</feature>
<feature type="compositionally biased region" description="Low complexity" evidence="10">
    <location>
        <begin position="3777"/>
        <end position="3793"/>
    </location>
</feature>
<dbReference type="SUPFAM" id="SSF53901">
    <property type="entry name" value="Thiolase-like"/>
    <property type="match status" value="2"/>
</dbReference>
<dbReference type="InterPro" id="IPR036291">
    <property type="entry name" value="NAD(P)-bd_dom_sf"/>
</dbReference>
<dbReference type="GO" id="GO:0033068">
    <property type="term" value="P:macrolide biosynthetic process"/>
    <property type="evidence" value="ECO:0007669"/>
    <property type="project" value="UniProtKB-ARBA"/>
</dbReference>
<dbReference type="InterPro" id="IPR009081">
    <property type="entry name" value="PP-bd_ACP"/>
</dbReference>
<feature type="domain" description="PKS/mFAS DH" evidence="13">
    <location>
        <begin position="2612"/>
        <end position="2867"/>
    </location>
</feature>
<dbReference type="SUPFAM" id="SSF55048">
    <property type="entry name" value="Probable ACP-binding domain of malonyl-CoA ACP transacylase"/>
    <property type="match status" value="2"/>
</dbReference>
<proteinExistence type="predicted"/>
<dbReference type="Pfam" id="PF13602">
    <property type="entry name" value="ADH_zinc_N_2"/>
    <property type="match status" value="1"/>
</dbReference>
<dbReference type="SMART" id="SM00829">
    <property type="entry name" value="PKS_ER"/>
    <property type="match status" value="1"/>
</dbReference>
<dbReference type="SMART" id="SM00823">
    <property type="entry name" value="PKS_PP"/>
    <property type="match status" value="2"/>
</dbReference>
<dbReference type="InterPro" id="IPR049551">
    <property type="entry name" value="PKS_DH_C"/>
</dbReference>
<dbReference type="GO" id="GO:0016491">
    <property type="term" value="F:oxidoreductase activity"/>
    <property type="evidence" value="ECO:0007669"/>
    <property type="project" value="InterPro"/>
</dbReference>
<feature type="domain" description="PKS/mFAS DH" evidence="13">
    <location>
        <begin position="926"/>
        <end position="1191"/>
    </location>
</feature>